<dbReference type="InterPro" id="IPR000868">
    <property type="entry name" value="Isochorismatase-like_dom"/>
</dbReference>
<evidence type="ECO:0000313" key="3">
    <source>
        <dbReference type="Proteomes" id="UP000460549"/>
    </source>
</evidence>
<accession>A0A7X2PCG6</accession>
<dbReference type="Pfam" id="PF00857">
    <property type="entry name" value="Isochorismatase"/>
    <property type="match status" value="1"/>
</dbReference>
<organism evidence="2 3">
    <name type="scientific">Bullifex porci</name>
    <dbReference type="NCBI Taxonomy" id="2606638"/>
    <lineage>
        <taxon>Bacteria</taxon>
        <taxon>Pseudomonadati</taxon>
        <taxon>Spirochaetota</taxon>
        <taxon>Spirochaetia</taxon>
        <taxon>Spirochaetales</taxon>
        <taxon>Spirochaetaceae</taxon>
        <taxon>Bullifex</taxon>
    </lineage>
</organism>
<gene>
    <name evidence="2" type="ORF">FYJ80_06115</name>
</gene>
<dbReference type="SUPFAM" id="SSF52499">
    <property type="entry name" value="Isochorismatase-like hydrolases"/>
    <property type="match status" value="1"/>
</dbReference>
<dbReference type="EMBL" id="VUNN01000010">
    <property type="protein sequence ID" value="MSU06354.1"/>
    <property type="molecule type" value="Genomic_DNA"/>
</dbReference>
<proteinExistence type="predicted"/>
<reference evidence="2 3" key="1">
    <citation type="submission" date="2019-08" db="EMBL/GenBank/DDBJ databases">
        <title>In-depth cultivation of the pig gut microbiome towards novel bacterial diversity and tailored functional studies.</title>
        <authorList>
            <person name="Wylensek D."/>
            <person name="Hitch T.C.A."/>
            <person name="Clavel T."/>
        </authorList>
    </citation>
    <scope>NUCLEOTIDE SEQUENCE [LARGE SCALE GENOMIC DNA]</scope>
    <source>
        <strain evidence="2 3">NM-380-WT-3C1</strain>
    </source>
</reference>
<protein>
    <submittedName>
        <fullName evidence="2">Isochorismatase family protein</fullName>
    </submittedName>
</protein>
<dbReference type="AlphaFoldDB" id="A0A7X2PCG6"/>
<feature type="domain" description="Isochorismatase-like" evidence="1">
    <location>
        <begin position="3"/>
        <end position="62"/>
    </location>
</feature>
<name>A0A7X2PCG6_9SPIO</name>
<dbReference type="InterPro" id="IPR036380">
    <property type="entry name" value="Isochorismatase-like_sf"/>
</dbReference>
<evidence type="ECO:0000313" key="2">
    <source>
        <dbReference type="EMBL" id="MSU06354.1"/>
    </source>
</evidence>
<dbReference type="Proteomes" id="UP000460549">
    <property type="component" value="Unassembled WGS sequence"/>
</dbReference>
<keyword evidence="3" id="KW-1185">Reference proteome</keyword>
<evidence type="ECO:0000259" key="1">
    <source>
        <dbReference type="Pfam" id="PF00857"/>
    </source>
</evidence>
<comment type="caution">
    <text evidence="2">The sequence shown here is derived from an EMBL/GenBank/DDBJ whole genome shotgun (WGS) entry which is preliminary data.</text>
</comment>
<sequence length="76" mass="8331">MFCKKQANAFSSEELISYRNSKNISEIEIIGVDGNSCIKESAKGAINSGFSVSILLNCIGVANILRFENTKEDLKK</sequence>
<dbReference type="Gene3D" id="3.40.50.850">
    <property type="entry name" value="Isochorismatase-like"/>
    <property type="match status" value="1"/>
</dbReference>